<evidence type="ECO:0000256" key="1">
    <source>
        <dbReference type="ARBA" id="ARBA00022729"/>
    </source>
</evidence>
<evidence type="ECO:0000313" key="3">
    <source>
        <dbReference type="EMBL" id="GAE88189.1"/>
    </source>
</evidence>
<dbReference type="Gene3D" id="1.10.3910.10">
    <property type="entry name" value="SP0561-like"/>
    <property type="match status" value="1"/>
</dbReference>
<dbReference type="Pfam" id="PF13343">
    <property type="entry name" value="SBP_bac_6"/>
    <property type="match status" value="1"/>
</dbReference>
<dbReference type="SUPFAM" id="SSF53850">
    <property type="entry name" value="Periplasmic binding protein-like II"/>
    <property type="match status" value="1"/>
</dbReference>
<name>W4V612_9FIRM</name>
<sequence>MESKDNNLKTLLSNSTVGKIVDKYPFLIDTFVELGFTPMKNPVTRKTVSYMITLEQAAAFKGMHVDELIRILIERISENTDEDAVPGRTEESCENIVNMDSVPKADIRFLGIVPCPIRNVLIEKFDKFVSDFNYRFDKKLAWTVAGEGTAGGDVLKDIMAISNSKRYDRLVDLFTAVGKDIFVHNFYGGRIYKNNIWKKIGSHADAHPLLEEFKDPNGILRLVYGTPFIMSCRKSVLGDVELPKTWVDLTDEKYKGKIAVPSLNLPIIPDLLGALYYHLGEEKFQKFAENCSYDMHPAEVSTRRDRDEIPGIFIVPVHFAEISSSSGAVAVYPEDGSILLPAFAAVKSDAVQETEELLKFLTDKEFLEVFKTCGSMVPNHKDFEIDERLLPFITRPWQDLFESNPLTYTTRLIEMIRKRSKI</sequence>
<dbReference type="InterPro" id="IPR015077">
    <property type="entry name" value="DUF1858"/>
</dbReference>
<dbReference type="Gene3D" id="3.40.190.10">
    <property type="entry name" value="Periplasmic binding protein-like II"/>
    <property type="match status" value="2"/>
</dbReference>
<dbReference type="STRING" id="1294263.JCM21531_1615"/>
<dbReference type="GO" id="GO:0030976">
    <property type="term" value="F:thiamine pyrophosphate binding"/>
    <property type="evidence" value="ECO:0007669"/>
    <property type="project" value="TreeGrafter"/>
</dbReference>
<comment type="caution">
    <text evidence="3">The sequence shown here is derived from an EMBL/GenBank/DDBJ whole genome shotgun (WGS) entry which is preliminary data.</text>
</comment>
<dbReference type="Pfam" id="PF08984">
    <property type="entry name" value="DUF1858"/>
    <property type="match status" value="1"/>
</dbReference>
<keyword evidence="4" id="KW-1185">Reference proteome</keyword>
<feature type="domain" description="DUF1858" evidence="2">
    <location>
        <begin position="14"/>
        <end position="69"/>
    </location>
</feature>
<dbReference type="RefSeq" id="WP_038288159.1">
    <property type="nucleotide sequence ID" value="NZ_BAVR01000015.1"/>
</dbReference>
<accession>W4V612</accession>
<keyword evidence="1" id="KW-0732">Signal</keyword>
<dbReference type="SUPFAM" id="SSF140683">
    <property type="entry name" value="SP0561-like"/>
    <property type="match status" value="1"/>
</dbReference>
<dbReference type="GO" id="GO:0030975">
    <property type="term" value="F:thiamine binding"/>
    <property type="evidence" value="ECO:0007669"/>
    <property type="project" value="TreeGrafter"/>
</dbReference>
<dbReference type="PANTHER" id="PTHR30006">
    <property type="entry name" value="THIAMINE-BINDING PERIPLASMIC PROTEIN-RELATED"/>
    <property type="match status" value="1"/>
</dbReference>
<organism evidence="3 4">
    <name type="scientific">Acetivibrio straminisolvens JCM 21531</name>
    <dbReference type="NCBI Taxonomy" id="1294263"/>
    <lineage>
        <taxon>Bacteria</taxon>
        <taxon>Bacillati</taxon>
        <taxon>Bacillota</taxon>
        <taxon>Clostridia</taxon>
        <taxon>Eubacteriales</taxon>
        <taxon>Oscillospiraceae</taxon>
        <taxon>Acetivibrio</taxon>
    </lineage>
</organism>
<dbReference type="EMBL" id="BAVR01000015">
    <property type="protein sequence ID" value="GAE88189.1"/>
    <property type="molecule type" value="Genomic_DNA"/>
</dbReference>
<evidence type="ECO:0000313" key="4">
    <source>
        <dbReference type="Proteomes" id="UP000019109"/>
    </source>
</evidence>
<protein>
    <submittedName>
        <fullName evidence="3">Spermidine/putrescine-binding protein</fullName>
    </submittedName>
</protein>
<gene>
    <name evidence="3" type="ORF">JCM21531_1615</name>
</gene>
<proteinExistence type="predicted"/>
<dbReference type="PANTHER" id="PTHR30006:SF2">
    <property type="entry name" value="ABC TRANSPORTER SUBSTRATE-BINDING PROTEIN"/>
    <property type="match status" value="1"/>
</dbReference>
<dbReference type="AlphaFoldDB" id="W4V612"/>
<dbReference type="OrthoDB" id="9766989at2"/>
<dbReference type="InterPro" id="IPR038062">
    <property type="entry name" value="ScdA-like_N_sf"/>
</dbReference>
<dbReference type="GO" id="GO:0030288">
    <property type="term" value="C:outer membrane-bounded periplasmic space"/>
    <property type="evidence" value="ECO:0007669"/>
    <property type="project" value="TreeGrafter"/>
</dbReference>
<dbReference type="GO" id="GO:0015888">
    <property type="term" value="P:thiamine transport"/>
    <property type="evidence" value="ECO:0007669"/>
    <property type="project" value="TreeGrafter"/>
</dbReference>
<reference evidence="3" key="1">
    <citation type="journal article" date="2014" name="Genome Announc.">
        <title>Draft Genome Sequence of Clostridium straminisolvens Strain JCM 21531T, Isolated from a Cellulose-Degrading Bacterial Community.</title>
        <authorList>
            <person name="Yuki M."/>
            <person name="Oshima K."/>
            <person name="Suda W."/>
            <person name="Sakamoto M."/>
            <person name="Kitamura K."/>
            <person name="Iida T."/>
            <person name="Hattori M."/>
            <person name="Ohkuma M."/>
        </authorList>
    </citation>
    <scope>NUCLEOTIDE SEQUENCE [LARGE SCALE GENOMIC DNA]</scope>
    <source>
        <strain evidence="3">JCM 21531</strain>
    </source>
</reference>
<dbReference type="Proteomes" id="UP000019109">
    <property type="component" value="Unassembled WGS sequence"/>
</dbReference>
<evidence type="ECO:0000259" key="2">
    <source>
        <dbReference type="Pfam" id="PF08984"/>
    </source>
</evidence>